<evidence type="ECO:0000313" key="3">
    <source>
        <dbReference type="EMBL" id="RDC57019.1"/>
    </source>
</evidence>
<dbReference type="FunFam" id="2.40.50.100:FF:000003">
    <property type="entry name" value="Acetyl-CoA carboxylase biotin carboxyl carrier protein"/>
    <property type="match status" value="1"/>
</dbReference>
<name>A0A369Q242_9SPHI</name>
<dbReference type="SUPFAM" id="SSF51230">
    <property type="entry name" value="Single hybrid motif"/>
    <property type="match status" value="1"/>
</dbReference>
<dbReference type="PANTHER" id="PTHR45266">
    <property type="entry name" value="OXALOACETATE DECARBOXYLASE ALPHA CHAIN"/>
    <property type="match status" value="1"/>
</dbReference>
<dbReference type="InterPro" id="IPR050709">
    <property type="entry name" value="Biotin_Carboxyl_Carrier/Decarb"/>
</dbReference>
<dbReference type="PROSITE" id="PS00188">
    <property type="entry name" value="BIOTIN"/>
    <property type="match status" value="1"/>
</dbReference>
<dbReference type="RefSeq" id="WP_115402201.1">
    <property type="nucleotide sequence ID" value="NZ_QPKV01000003.1"/>
</dbReference>
<evidence type="ECO:0000313" key="4">
    <source>
        <dbReference type="Proteomes" id="UP000253961"/>
    </source>
</evidence>
<organism evidence="3 4">
    <name type="scientific">Pedobacter chinensis</name>
    <dbReference type="NCBI Taxonomy" id="2282421"/>
    <lineage>
        <taxon>Bacteria</taxon>
        <taxon>Pseudomonadati</taxon>
        <taxon>Bacteroidota</taxon>
        <taxon>Sphingobacteriia</taxon>
        <taxon>Sphingobacteriales</taxon>
        <taxon>Sphingobacteriaceae</taxon>
        <taxon>Pedobacter</taxon>
    </lineage>
</organism>
<keyword evidence="1" id="KW-0092">Biotin</keyword>
<dbReference type="PROSITE" id="PS50968">
    <property type="entry name" value="BIOTINYL_LIPOYL"/>
    <property type="match status" value="1"/>
</dbReference>
<dbReference type="PANTHER" id="PTHR45266:SF3">
    <property type="entry name" value="OXALOACETATE DECARBOXYLASE ALPHA CHAIN"/>
    <property type="match status" value="1"/>
</dbReference>
<dbReference type="Gene3D" id="2.40.50.100">
    <property type="match status" value="1"/>
</dbReference>
<comment type="caution">
    <text evidence="3">The sequence shown here is derived from an EMBL/GenBank/DDBJ whole genome shotgun (WGS) entry which is preliminary data.</text>
</comment>
<reference evidence="3 4" key="1">
    <citation type="submission" date="2018-07" db="EMBL/GenBank/DDBJ databases">
        <title>Pedobacter sp. nov., isolated from soil.</title>
        <authorList>
            <person name="Zhou L.Y."/>
            <person name="Du Z.J."/>
        </authorList>
    </citation>
    <scope>NUCLEOTIDE SEQUENCE [LARGE SCALE GENOMIC DNA]</scope>
    <source>
        <strain evidence="3 4">JDX94</strain>
    </source>
</reference>
<sequence length="166" mass="18640">MYKVKVNDQFQFDVSGNEPKVVVNDVEVNLDLSILNATTSHVLYQNKSYNAEIVEFDRTEKNCKIKINGSVYEISIEDQYDQLLKQMGMDNLAANKVSEIKAPMPGLVLDVMVGENAEVKKGDNLLVLEAMKMENILKSSADGTVKKILVNKGDKVEKNQILIQFK</sequence>
<dbReference type="EMBL" id="QPKV01000003">
    <property type="protein sequence ID" value="RDC57019.1"/>
    <property type="molecule type" value="Genomic_DNA"/>
</dbReference>
<gene>
    <name evidence="3" type="ORF">DU508_07425</name>
</gene>
<dbReference type="CDD" id="cd06850">
    <property type="entry name" value="biotinyl_domain"/>
    <property type="match status" value="1"/>
</dbReference>
<dbReference type="Proteomes" id="UP000253961">
    <property type="component" value="Unassembled WGS sequence"/>
</dbReference>
<protein>
    <submittedName>
        <fullName evidence="3">Acetyl-CoA carboxylase biotin carboxyl carrier protein subunit</fullName>
    </submittedName>
</protein>
<dbReference type="OrthoDB" id="9812676at2"/>
<keyword evidence="4" id="KW-1185">Reference proteome</keyword>
<dbReference type="Pfam" id="PF00364">
    <property type="entry name" value="Biotin_lipoyl"/>
    <property type="match status" value="1"/>
</dbReference>
<feature type="domain" description="Lipoyl-binding" evidence="2">
    <location>
        <begin position="97"/>
        <end position="166"/>
    </location>
</feature>
<dbReference type="InterPro" id="IPR000089">
    <property type="entry name" value="Biotin_lipoyl"/>
</dbReference>
<accession>A0A369Q242</accession>
<dbReference type="InterPro" id="IPR011053">
    <property type="entry name" value="Single_hybrid_motif"/>
</dbReference>
<evidence type="ECO:0000256" key="1">
    <source>
        <dbReference type="ARBA" id="ARBA00023267"/>
    </source>
</evidence>
<dbReference type="InterPro" id="IPR001882">
    <property type="entry name" value="Biotin_BS"/>
</dbReference>
<evidence type="ECO:0000259" key="2">
    <source>
        <dbReference type="PROSITE" id="PS50968"/>
    </source>
</evidence>
<proteinExistence type="predicted"/>
<dbReference type="AlphaFoldDB" id="A0A369Q242"/>